<proteinExistence type="predicted"/>
<dbReference type="RefSeq" id="WP_368485872.1">
    <property type="nucleotide sequence ID" value="NZ_CP162515.1"/>
</dbReference>
<reference evidence="2" key="1">
    <citation type="submission" date="2024-07" db="EMBL/GenBank/DDBJ databases">
        <authorList>
            <person name="Jiang Y."/>
            <person name="Qin Q."/>
        </authorList>
    </citation>
    <scope>NUCLEOTIDE SEQUENCE</scope>
    <source>
        <strain evidence="2">SD03</strain>
    </source>
</reference>
<dbReference type="EMBL" id="CP162515">
    <property type="protein sequence ID" value="XDH89838.1"/>
    <property type="molecule type" value="Genomic_DNA"/>
</dbReference>
<name>A0AB39AWA4_9GAMM</name>
<organism evidence="2">
    <name type="scientific">Pseudoalteromonas sp. SD03</name>
    <dbReference type="NCBI Taxonomy" id="3231719"/>
    <lineage>
        <taxon>Bacteria</taxon>
        <taxon>Pseudomonadati</taxon>
        <taxon>Pseudomonadota</taxon>
        <taxon>Gammaproteobacteria</taxon>
        <taxon>Alteromonadales</taxon>
        <taxon>Pseudoalteromonadaceae</taxon>
        <taxon>Pseudoalteromonas</taxon>
    </lineage>
</organism>
<dbReference type="AlphaFoldDB" id="A0AB39AWA4"/>
<sequence>MNILCFGDSNTFGISPVDGKRLSEIERWPTLLKQQLGTGFEVIEAGEPNRTLVNNPPFMGDKSGIKYLKPYLEAHTVDVVIIQLGTNDLKARFALSAIDIGKALEELILAIKAFYHCKTIPKIIIISPPKVHEVGSYKSIYAGAGKKVEQLSIEFKAAADRHTCEFLDCYLLIQSCKKEGIHLPVSEHRELANRLTPIIKKPPCIKHSDFNLLLRECIKMRN</sequence>
<dbReference type="Pfam" id="PF13472">
    <property type="entry name" value="Lipase_GDSL_2"/>
    <property type="match status" value="1"/>
</dbReference>
<dbReference type="Gene3D" id="3.40.50.1110">
    <property type="entry name" value="SGNH hydrolase"/>
    <property type="match status" value="1"/>
</dbReference>
<feature type="domain" description="SGNH hydrolase-type esterase" evidence="1">
    <location>
        <begin position="5"/>
        <end position="171"/>
    </location>
</feature>
<evidence type="ECO:0000259" key="1">
    <source>
        <dbReference type="Pfam" id="PF13472"/>
    </source>
</evidence>
<accession>A0AB39AWA4</accession>
<dbReference type="InterPro" id="IPR036514">
    <property type="entry name" value="SGNH_hydro_sf"/>
</dbReference>
<evidence type="ECO:0000313" key="2">
    <source>
        <dbReference type="EMBL" id="XDH89838.1"/>
    </source>
</evidence>
<gene>
    <name evidence="2" type="ORF">ABZP26_18105</name>
</gene>
<dbReference type="GO" id="GO:0016788">
    <property type="term" value="F:hydrolase activity, acting on ester bonds"/>
    <property type="evidence" value="ECO:0007669"/>
    <property type="project" value="UniProtKB-ARBA"/>
</dbReference>
<dbReference type="InterPro" id="IPR013830">
    <property type="entry name" value="SGNH_hydro"/>
</dbReference>
<protein>
    <submittedName>
        <fullName evidence="2">GDSL-type esterase/lipase family protein</fullName>
    </submittedName>
</protein>
<dbReference type="SUPFAM" id="SSF52266">
    <property type="entry name" value="SGNH hydrolase"/>
    <property type="match status" value="1"/>
</dbReference>